<protein>
    <submittedName>
        <fullName evidence="2">Homolog to DNA topoisomerase 1</fullName>
    </submittedName>
</protein>
<reference evidence="2 3" key="1">
    <citation type="journal article" date="2011" name="PLoS ONE">
        <title>Haloquadratum walsbyi: limited diversity in a global pond.</title>
        <authorList>
            <person name="Dyall-Smith M."/>
            <person name="Pfeiffer F."/>
            <person name="Klee K."/>
            <person name="Palm P."/>
            <person name="Gross K."/>
            <person name="Schuster S.C."/>
            <person name="Rampp M."/>
            <person name="Oesterhelt D."/>
        </authorList>
    </citation>
    <scope>NUCLEOTIDE SEQUENCE [LARGE SCALE GENOMIC DNA]</scope>
    <source>
        <strain evidence="3">DSM 16854 / JCM 12705 / C23</strain>
    </source>
</reference>
<evidence type="ECO:0000313" key="3">
    <source>
        <dbReference type="Proteomes" id="UP000007954"/>
    </source>
</evidence>
<dbReference type="Gene3D" id="3.30.65.10">
    <property type="entry name" value="Bacterial Topoisomerase I, domain 1"/>
    <property type="match status" value="1"/>
</dbReference>
<evidence type="ECO:0000259" key="1">
    <source>
        <dbReference type="Pfam" id="PF21003"/>
    </source>
</evidence>
<sequence>MDKTIRVFAGDCTTTFEGSDDQTQRGRVVVIIKPDQTVLVHDTDGYQPVAWLTRSDSITVESDVGGFGITARAGEQVLRIIGHEVTGHAEYPVTEAGIPVGRHPKSGESLIQTGNMITVINSDIKYPLPKGATVQDECCESCGLPMIEATAGERFSICLDRECESLDDAVRERFDDEWTCPDCGAPMQIIRRSGRLLAGCSGYPACETAFAIPTGVVVDVCSCGLPIFETSRGQQCLDGTCELLNKTDEG</sequence>
<dbReference type="Gene3D" id="2.70.180.20">
    <property type="match status" value="1"/>
</dbReference>
<dbReference type="RefSeq" id="WP_014554984.1">
    <property type="nucleotide sequence ID" value="NC_017459.1"/>
</dbReference>
<name>G0LG10_HALWC</name>
<dbReference type="OrthoDB" id="190320at2157"/>
<dbReference type="AlphaFoldDB" id="G0LG10"/>
<dbReference type="Pfam" id="PF21003">
    <property type="entry name" value="NucS_N"/>
    <property type="match status" value="1"/>
</dbReference>
<feature type="domain" description="Endonuclease NucS N-terminal PH-like" evidence="1">
    <location>
        <begin position="4"/>
        <end position="91"/>
    </location>
</feature>
<proteinExistence type="predicted"/>
<dbReference type="InterPro" id="IPR048302">
    <property type="entry name" value="NucS_N"/>
</dbReference>
<dbReference type="KEGG" id="hwc:Hqrw_1050"/>
<organism evidence="2 3">
    <name type="scientific">Haloquadratum walsbyi (strain DSM 16854 / JCM 12705 / C23)</name>
    <dbReference type="NCBI Taxonomy" id="768065"/>
    <lineage>
        <taxon>Archaea</taxon>
        <taxon>Methanobacteriati</taxon>
        <taxon>Methanobacteriota</taxon>
        <taxon>Stenosarchaea group</taxon>
        <taxon>Halobacteria</taxon>
        <taxon>Halobacteriales</taxon>
        <taxon>Haloferacaceae</taxon>
        <taxon>Haloquadratum</taxon>
    </lineage>
</organism>
<evidence type="ECO:0000313" key="2">
    <source>
        <dbReference type="EMBL" id="CCC39030.1"/>
    </source>
</evidence>
<dbReference type="GeneID" id="12445655"/>
<dbReference type="HOGENOM" id="CLU_1131576_0_0_2"/>
<dbReference type="Proteomes" id="UP000007954">
    <property type="component" value="Chromosome"/>
</dbReference>
<dbReference type="InterPro" id="IPR049173">
    <property type="entry name" value="NucS_N_sf"/>
</dbReference>
<accession>G0LG10</accession>
<dbReference type="EMBL" id="FR746099">
    <property type="protein sequence ID" value="CCC39030.1"/>
    <property type="molecule type" value="Genomic_DNA"/>
</dbReference>
<gene>
    <name evidence="2" type="primary">topA1</name>
    <name evidence="2" type="ordered locus">Hqrw_1050</name>
</gene>